<evidence type="ECO:0008006" key="4">
    <source>
        <dbReference type="Google" id="ProtNLM"/>
    </source>
</evidence>
<comment type="caution">
    <text evidence="2">The sequence shown here is derived from an EMBL/GenBank/DDBJ whole genome shotgun (WGS) entry which is preliminary data.</text>
</comment>
<dbReference type="EMBL" id="AYXG01000257">
    <property type="protein sequence ID" value="EWC58129.1"/>
    <property type="molecule type" value="Genomic_DNA"/>
</dbReference>
<dbReference type="Pfam" id="PF12079">
    <property type="entry name" value="DUF3558"/>
    <property type="match status" value="1"/>
</dbReference>
<keyword evidence="1" id="KW-0732">Signal</keyword>
<evidence type="ECO:0000256" key="1">
    <source>
        <dbReference type="SAM" id="SignalP"/>
    </source>
</evidence>
<dbReference type="RefSeq" id="WP_035290678.1">
    <property type="nucleotide sequence ID" value="NZ_AYXG01000257.1"/>
</dbReference>
<dbReference type="AlphaFoldDB" id="W7IVU9"/>
<feature type="signal peptide" evidence="1">
    <location>
        <begin position="1"/>
        <end position="23"/>
    </location>
</feature>
<accession>W7IVU9</accession>
<keyword evidence="3" id="KW-1185">Reference proteome</keyword>
<organism evidence="2 3">
    <name type="scientific">Actinokineospora spheciospongiae</name>
    <dbReference type="NCBI Taxonomy" id="909613"/>
    <lineage>
        <taxon>Bacteria</taxon>
        <taxon>Bacillati</taxon>
        <taxon>Actinomycetota</taxon>
        <taxon>Actinomycetes</taxon>
        <taxon>Pseudonocardiales</taxon>
        <taxon>Pseudonocardiaceae</taxon>
        <taxon>Actinokineospora</taxon>
    </lineage>
</organism>
<evidence type="ECO:0000313" key="2">
    <source>
        <dbReference type="EMBL" id="EWC58129.1"/>
    </source>
</evidence>
<gene>
    <name evidence="2" type="ORF">UO65_6595</name>
</gene>
<name>W7IVU9_9PSEU</name>
<evidence type="ECO:0000313" key="3">
    <source>
        <dbReference type="Proteomes" id="UP000019277"/>
    </source>
</evidence>
<dbReference type="InterPro" id="IPR024520">
    <property type="entry name" value="DUF3558"/>
</dbReference>
<dbReference type="Proteomes" id="UP000019277">
    <property type="component" value="Unassembled WGS sequence"/>
</dbReference>
<sequence length="193" mass="19191">MVLGRVVVGSVVAALLGGCAAGASQVPTVTAAGRPTEAPAATRTLDLAKAVDPCAVVPKSIPLGLGVYGPGQPHGGEAGTTRFCVWADRVEWPRISVGFSGNDPLAAAYQDSSRPGADGTGLRWKLFEQISVDGQPALVRAQRTDGTVLCEVVVGAGDGGGVVVAAGASGANDTGGQCQTAVSVAEQVVTALR</sequence>
<protein>
    <recommendedName>
        <fullName evidence="4">DUF3558 domain-containing protein</fullName>
    </recommendedName>
</protein>
<accession>A0A8E2WWW2</accession>
<dbReference type="OrthoDB" id="9947428at2"/>
<reference evidence="2 3" key="1">
    <citation type="journal article" date="2014" name="Genome Announc.">
        <title>Draft Genome Sequence of the Antitrypanosomally Active Sponge-Associated Bacterium Actinokineospora sp. Strain EG49.</title>
        <authorList>
            <person name="Harjes J."/>
            <person name="Ryu T."/>
            <person name="Abdelmohsen U.R."/>
            <person name="Moitinho-Silva L."/>
            <person name="Horn H."/>
            <person name="Ravasi T."/>
            <person name="Hentschel U."/>
        </authorList>
    </citation>
    <scope>NUCLEOTIDE SEQUENCE [LARGE SCALE GENOMIC DNA]</scope>
    <source>
        <strain evidence="2 3">EG49</strain>
    </source>
</reference>
<proteinExistence type="predicted"/>
<feature type="chain" id="PRO_5044489813" description="DUF3558 domain-containing protein" evidence="1">
    <location>
        <begin position="24"/>
        <end position="193"/>
    </location>
</feature>
<dbReference type="PROSITE" id="PS51257">
    <property type="entry name" value="PROKAR_LIPOPROTEIN"/>
    <property type="match status" value="1"/>
</dbReference>